<dbReference type="OrthoDB" id="192131at2157"/>
<dbReference type="FunCoup" id="L0HFP5">
    <property type="interactions" value="111"/>
</dbReference>
<organism evidence="3 4">
    <name type="scientific">Methanoregula formicica (strain DSM 22288 / NBRC 105244 / SMSP)</name>
    <dbReference type="NCBI Taxonomy" id="593750"/>
    <lineage>
        <taxon>Archaea</taxon>
        <taxon>Methanobacteriati</taxon>
        <taxon>Methanobacteriota</taxon>
        <taxon>Stenosarchaea group</taxon>
        <taxon>Methanomicrobia</taxon>
        <taxon>Methanomicrobiales</taxon>
        <taxon>Methanoregulaceae</taxon>
        <taxon>Methanoregula</taxon>
    </lineage>
</organism>
<dbReference type="STRING" id="593750.Metfor_0847"/>
<gene>
    <name evidence="3" type="ordered locus">Metfor_0847</name>
</gene>
<dbReference type="PANTHER" id="PTHR44119">
    <property type="entry name" value="MAGNESIUM-CHELATASE SUBUNIT CHLH, CHLOROPLASTIC"/>
    <property type="match status" value="1"/>
</dbReference>
<sequence>MKITSVMWGSYAPVMKRAAETCAIRCAIYPTRILEESPEKREEAVASMKDSDVILLYHTSDLFWEELDREVEEIKKTVPVISLGPDPSFWARSTVRPEIVTTCHRYITNNGDENFKNLLRYIDRELTGTLSPVDPPADVPWEGLYHPEAPQVFSGVDEYLAWYGSRAGDKYRVALVFSRTSWAAGNVALEDQLIASLEAEGLAVIPVFTYAIRDDALGARGMDEVVSDYLVRNGTPLVDAMVKLIPFLFGSVRGSGPSPAGTSAGIGLLRSLDIPVFSPVVTMYMDLAQWQASDGLSRDVGWSVALPEFEGVIEPVFAGTSRSKPDGGKTREAVPDRCAKIARRVRKWIMLAKKPAADRKVAFILNNNPCAGTEANIGGGSNLDTLESVARILARMAEAGYRVSPPASGKELVDAIQEKKALSEFRWTTAQDIVACGGALDLMDLDTYLPYFRSLPPVVQKNVAGTWGEPPGEGMVLGNRMLITGISLGNATVHVQPKRGCYGSRCDGTVCKILHDPKCPPPHQYLATYYWLDQVRKADLIVHVGTHGSLEFLPGKGTGLSQECFPDIAAGNLPCLYIYNSDNPAEGTTAKRRGYAVLVDHMQAVMTGSGLYDELLEIDSILSEYETARHDPARAHALQHQLTEALIRANLDKDMHLDHGMPLDVMVAKAHEALSKIRNTRIPSGMHVFGSVPAGAQRVEFVSSVIRFDNGPASPRRLIAGVIGSDLDELLEGQDRYSEDRGMSYGALLEEVDRELERFVAAVLDDPAVPAALVFGRRISEGQVEALDIVRDRVIDISRRIDESRETDSLLHGMDGRYVPAGPSGQITRGHEDVLPTGRNFYSLDPHRVPTQAAWRVGQRLADALIEKYSREEGTVPENIAFYWMAGDIMASDGEMFAEMLWLIGARPVWQKNGQVRSFEIVPLHKLGHPRIDITVRTTGILRDNFASCYELLDDAIRAVAALDEPSEKNFVRRHTQKSMVETGAGFRDATIRIFSSRPGSYASGVNLAVLSSAWKTQADLADIFVAYNGYAYGRDIAGKDAHEHLAASLSTVSVTFNKIQSDEHDLLGCCCYFGTHGGFTAAARHYSGNNVKPYYGDTREPENVEVRDLGDEIRRVVRTRLLNPKWIYGMKDHGYKGASDIMKRVTRVYGWSASTQEVDDWIFNDIADTFVNNEEMRDFFEQNNPYALEEIARRLLEAHTRSLWDADPRVLDELKKNYLEIESWMEDRSGQGDYQGGTVDVVTMDDNPLWGDAMKDILEKVHARHQR</sequence>
<dbReference type="KEGG" id="mfo:Metfor_0847"/>
<dbReference type="InParanoid" id="L0HFP5"/>
<comment type="similarity">
    <text evidence="1">Belongs to the Mg-chelatase subunit H family.</text>
</comment>
<proteinExistence type="inferred from homology"/>
<dbReference type="NCBIfam" id="NF004646">
    <property type="entry name" value="PRK05989.2-4"/>
    <property type="match status" value="1"/>
</dbReference>
<dbReference type="HOGENOM" id="CLU_002017_1_0_2"/>
<keyword evidence="4" id="KW-1185">Reference proteome</keyword>
<dbReference type="AlphaFoldDB" id="L0HFP5"/>
<dbReference type="GO" id="GO:0015995">
    <property type="term" value="P:chlorophyll biosynthetic process"/>
    <property type="evidence" value="ECO:0007669"/>
    <property type="project" value="InterPro"/>
</dbReference>
<evidence type="ECO:0000313" key="4">
    <source>
        <dbReference type="Proteomes" id="UP000010824"/>
    </source>
</evidence>
<dbReference type="NCBIfam" id="TIGR02025">
    <property type="entry name" value="BchH"/>
    <property type="match status" value="1"/>
</dbReference>
<evidence type="ECO:0000259" key="2">
    <source>
        <dbReference type="Pfam" id="PF02514"/>
    </source>
</evidence>
<dbReference type="Proteomes" id="UP000010824">
    <property type="component" value="Chromosome"/>
</dbReference>
<evidence type="ECO:0000256" key="1">
    <source>
        <dbReference type="ARBA" id="ARBA00010851"/>
    </source>
</evidence>
<dbReference type="eggNOG" id="arCOG03022">
    <property type="taxonomic scope" value="Archaea"/>
</dbReference>
<dbReference type="CDD" id="cd10150">
    <property type="entry name" value="CobN_like"/>
    <property type="match status" value="1"/>
</dbReference>
<dbReference type="PANTHER" id="PTHR44119:SF7">
    <property type="entry name" value="MAGNESIUM CHELATASE SUBUNIT"/>
    <property type="match status" value="1"/>
</dbReference>
<dbReference type="InterPro" id="IPR011771">
    <property type="entry name" value="BchH"/>
</dbReference>
<reference evidence="3 4" key="2">
    <citation type="journal article" date="2014" name="Genome Announc.">
        <title>Complete Genome Sequence of Methanoregula formicica SMSPT, a Mesophilic Hydrogenotrophic Methanogen Isolated from a Methanogenic Upflow Anaerobic Sludge Blanket Reactor.</title>
        <authorList>
            <person name="Yamamoto K."/>
            <person name="Tamaki H."/>
            <person name="Cadillo-Quiroz H."/>
            <person name="Imachi H."/>
            <person name="Kyrpides N."/>
            <person name="Woyke T."/>
            <person name="Goodwin L."/>
            <person name="Zinder S.H."/>
            <person name="Kamagata Y."/>
            <person name="Liu W.T."/>
        </authorList>
    </citation>
    <scope>NUCLEOTIDE SEQUENCE [LARGE SCALE GENOMIC DNA]</scope>
    <source>
        <strain evidence="4">DSM 22288 / NBRC 105244 / SMSP</strain>
    </source>
</reference>
<dbReference type="RefSeq" id="WP_015284868.1">
    <property type="nucleotide sequence ID" value="NC_019943.1"/>
</dbReference>
<reference evidence="4" key="1">
    <citation type="submission" date="2011-12" db="EMBL/GenBank/DDBJ databases">
        <title>Complete sequence of Methanoregula formicicum SMSP.</title>
        <authorList>
            <person name="Lucas S."/>
            <person name="Han J."/>
            <person name="Lapidus A."/>
            <person name="Cheng J.-F."/>
            <person name="Goodwin L."/>
            <person name="Pitluck S."/>
            <person name="Peters L."/>
            <person name="Ovchinnikova G."/>
            <person name="Teshima H."/>
            <person name="Detter J.C."/>
            <person name="Han C."/>
            <person name="Tapia R."/>
            <person name="Land M."/>
            <person name="Hauser L."/>
            <person name="Kyrpides N."/>
            <person name="Ivanova N."/>
            <person name="Pagani I."/>
            <person name="Imachi H."/>
            <person name="Tamaki H."/>
            <person name="Sekiguchi Y."/>
            <person name="Kamagata Y."/>
            <person name="Cadillo-Quiroz H."/>
            <person name="Zinder S."/>
            <person name="Liu W.-T."/>
            <person name="Woyke T."/>
        </authorList>
    </citation>
    <scope>NUCLEOTIDE SEQUENCE [LARGE SCALE GENOMIC DNA]</scope>
    <source>
        <strain evidence="4">DSM 22288 / NBRC 105244 / SMSP</strain>
    </source>
</reference>
<dbReference type="Pfam" id="PF02514">
    <property type="entry name" value="CobN-Mg_chel"/>
    <property type="match status" value="1"/>
</dbReference>
<protein>
    <submittedName>
        <fullName evidence="3">Magnesium chelatase, H subunit</fullName>
    </submittedName>
</protein>
<name>L0HFP5_METFS</name>
<feature type="domain" description="CobN/magnesium chelatase" evidence="2">
    <location>
        <begin position="104"/>
        <end position="1210"/>
    </location>
</feature>
<dbReference type="EMBL" id="CP003167">
    <property type="protein sequence ID" value="AGB01904.1"/>
    <property type="molecule type" value="Genomic_DNA"/>
</dbReference>
<dbReference type="GO" id="GO:0016851">
    <property type="term" value="F:magnesium chelatase activity"/>
    <property type="evidence" value="ECO:0007669"/>
    <property type="project" value="InterPro"/>
</dbReference>
<evidence type="ECO:0000313" key="3">
    <source>
        <dbReference type="EMBL" id="AGB01904.1"/>
    </source>
</evidence>
<dbReference type="GeneID" id="14310160"/>
<accession>L0HFP5</accession>
<dbReference type="InterPro" id="IPR003672">
    <property type="entry name" value="CobN/Mg_chltase"/>
</dbReference>